<dbReference type="PANTHER" id="PTHR30435:SF19">
    <property type="entry name" value="FLAGELLAR BASAL-BODY ROD PROTEIN FLGG"/>
    <property type="match status" value="1"/>
</dbReference>
<protein>
    <submittedName>
        <fullName evidence="6">Flagellar hook-basal body protein</fullName>
    </submittedName>
</protein>
<feature type="domain" description="Flagellar hook protein FlgE/F/G-like D1" evidence="5">
    <location>
        <begin position="118"/>
        <end position="180"/>
    </location>
</feature>
<dbReference type="SUPFAM" id="SSF117143">
    <property type="entry name" value="Flagellar hook protein flgE"/>
    <property type="match status" value="1"/>
</dbReference>
<name>A0A3A1R729_9BACI</name>
<dbReference type="Pfam" id="PF22692">
    <property type="entry name" value="LlgE_F_G_D1"/>
    <property type="match status" value="1"/>
</dbReference>
<keyword evidence="6" id="KW-0969">Cilium</keyword>
<dbReference type="InterPro" id="IPR010930">
    <property type="entry name" value="Flg_bb/hook_C_dom"/>
</dbReference>
<dbReference type="InterPro" id="IPR020013">
    <property type="entry name" value="Flagellar_FlgE/F/G"/>
</dbReference>
<dbReference type="Pfam" id="PF00460">
    <property type="entry name" value="Flg_bb_rod"/>
    <property type="match status" value="1"/>
</dbReference>
<keyword evidence="2" id="KW-0975">Bacterial flagellum</keyword>
<dbReference type="EMBL" id="QXIR01000006">
    <property type="protein sequence ID" value="RIW36109.1"/>
    <property type="molecule type" value="Genomic_DNA"/>
</dbReference>
<organism evidence="6 7">
    <name type="scientific">Bacillus salacetis</name>
    <dbReference type="NCBI Taxonomy" id="2315464"/>
    <lineage>
        <taxon>Bacteria</taxon>
        <taxon>Bacillati</taxon>
        <taxon>Bacillota</taxon>
        <taxon>Bacilli</taxon>
        <taxon>Bacillales</taxon>
        <taxon>Bacillaceae</taxon>
        <taxon>Bacillus</taxon>
    </lineage>
</organism>
<sequence length="280" mass="30694">MLRGFYTVASGMLSQQRKTEMLSNNLSNANTPGYKADQSSMKAFPEMLLSLQGQKLDVPTKNGLKIPMSQQVGALNTGVYMQETIPAFLQGDLQETERLTDVALVDGTIPVDPETGLRGGVFFTLQGGDGTPRYTRNGNFNVDGQGFLTSASGLYVLDQNGQRIQMPSDEFKITEEGRVLVNEIESARLGIGFALNPNRLTKEGDGLFRTEDNQPLPDAYGSEAAFGMQQGFIERSNVDTAKTMTDMMTSYRSFEANQKVLQAYDRSLEKAVNEIGRVNG</sequence>
<accession>A0A3A1R729</accession>
<dbReference type="InterPro" id="IPR053967">
    <property type="entry name" value="LlgE_F_G-like_D1"/>
</dbReference>
<evidence type="ECO:0000259" key="3">
    <source>
        <dbReference type="Pfam" id="PF00460"/>
    </source>
</evidence>
<dbReference type="NCBIfam" id="TIGR03506">
    <property type="entry name" value="FlgEFG_subfam"/>
    <property type="match status" value="1"/>
</dbReference>
<dbReference type="Pfam" id="PF06429">
    <property type="entry name" value="Flg_bbr_C"/>
    <property type="match status" value="1"/>
</dbReference>
<dbReference type="OrthoDB" id="9800375at2"/>
<dbReference type="PANTHER" id="PTHR30435">
    <property type="entry name" value="FLAGELLAR PROTEIN"/>
    <property type="match status" value="1"/>
</dbReference>
<comment type="caution">
    <text evidence="6">The sequence shown here is derived from an EMBL/GenBank/DDBJ whole genome shotgun (WGS) entry which is preliminary data.</text>
</comment>
<comment type="similarity">
    <text evidence="1 2">Belongs to the flagella basal body rod proteins family.</text>
</comment>
<evidence type="ECO:0000259" key="5">
    <source>
        <dbReference type="Pfam" id="PF22692"/>
    </source>
</evidence>
<dbReference type="GO" id="GO:0071978">
    <property type="term" value="P:bacterial-type flagellum-dependent swarming motility"/>
    <property type="evidence" value="ECO:0007669"/>
    <property type="project" value="TreeGrafter"/>
</dbReference>
<evidence type="ECO:0000259" key="4">
    <source>
        <dbReference type="Pfam" id="PF06429"/>
    </source>
</evidence>
<dbReference type="InterPro" id="IPR019776">
    <property type="entry name" value="Flagellar_basal_body_rod_CS"/>
</dbReference>
<proteinExistence type="inferred from homology"/>
<evidence type="ECO:0000313" key="7">
    <source>
        <dbReference type="Proteomes" id="UP000265801"/>
    </source>
</evidence>
<comment type="subcellular location">
    <subcellularLocation>
        <location evidence="2">Bacterial flagellum basal body</location>
    </subcellularLocation>
</comment>
<reference evidence="6 7" key="1">
    <citation type="submission" date="2018-09" db="EMBL/GenBank/DDBJ databases">
        <title>Bacillus saliacetes sp. nov., isolated from Thai shrimp paste (Ka-pi).</title>
        <authorList>
            <person name="Daroonpunt R."/>
            <person name="Tanasupawat S."/>
            <person name="Yiamsombut S."/>
        </authorList>
    </citation>
    <scope>NUCLEOTIDE SEQUENCE [LARGE SCALE GENOMIC DNA]</scope>
    <source>
        <strain evidence="6 7">SKP7-4</strain>
    </source>
</reference>
<gene>
    <name evidence="6" type="ORF">D3H55_06530</name>
</gene>
<dbReference type="AlphaFoldDB" id="A0A3A1R729"/>
<evidence type="ECO:0000313" key="6">
    <source>
        <dbReference type="EMBL" id="RIW36109.1"/>
    </source>
</evidence>
<dbReference type="GO" id="GO:0009425">
    <property type="term" value="C:bacterial-type flagellum basal body"/>
    <property type="evidence" value="ECO:0007669"/>
    <property type="project" value="UniProtKB-SubCell"/>
</dbReference>
<dbReference type="InterPro" id="IPR037925">
    <property type="entry name" value="FlgE/F/G-like"/>
</dbReference>
<keyword evidence="7" id="KW-1185">Reference proteome</keyword>
<feature type="domain" description="Flagellar basal body rod protein N-terminal" evidence="3">
    <location>
        <begin position="5"/>
        <end position="35"/>
    </location>
</feature>
<evidence type="ECO:0000256" key="2">
    <source>
        <dbReference type="RuleBase" id="RU362116"/>
    </source>
</evidence>
<keyword evidence="6" id="KW-0966">Cell projection</keyword>
<keyword evidence="6" id="KW-0282">Flagellum</keyword>
<evidence type="ECO:0000256" key="1">
    <source>
        <dbReference type="ARBA" id="ARBA00009677"/>
    </source>
</evidence>
<dbReference type="RefSeq" id="WP_119546113.1">
    <property type="nucleotide sequence ID" value="NZ_QXIR01000006.1"/>
</dbReference>
<dbReference type="PROSITE" id="PS00588">
    <property type="entry name" value="FLAGELLA_BB_ROD"/>
    <property type="match status" value="1"/>
</dbReference>
<dbReference type="Proteomes" id="UP000265801">
    <property type="component" value="Unassembled WGS sequence"/>
</dbReference>
<feature type="domain" description="Flagellar basal-body/hook protein C-terminal" evidence="4">
    <location>
        <begin position="229"/>
        <end position="273"/>
    </location>
</feature>
<dbReference type="InterPro" id="IPR001444">
    <property type="entry name" value="Flag_bb_rod_N"/>
</dbReference>